<proteinExistence type="predicted"/>
<comment type="caution">
    <text evidence="1">The sequence shown here is derived from an EMBL/GenBank/DDBJ whole genome shotgun (WGS) entry which is preliminary data.</text>
</comment>
<geneLocation type="mitochondrion" evidence="1"/>
<dbReference type="EMBL" id="LKAM01000007">
    <property type="protein sequence ID" value="KUM47413.1"/>
    <property type="molecule type" value="Genomic_DNA"/>
</dbReference>
<keyword evidence="1" id="KW-0496">Mitochondrion</keyword>
<reference evidence="1" key="1">
    <citation type="journal article" date="2015" name="Genome Biol. Evol.">
        <title>Organellar Genomes of White Spruce (Picea glauca): Assembly and Annotation.</title>
        <authorList>
            <person name="Jackman S.D."/>
            <person name="Warren R.L."/>
            <person name="Gibb E.A."/>
            <person name="Vandervalk B.P."/>
            <person name="Mohamadi H."/>
            <person name="Chu J."/>
            <person name="Raymond A."/>
            <person name="Pleasance S."/>
            <person name="Coope R."/>
            <person name="Wildung M.R."/>
            <person name="Ritland C.E."/>
            <person name="Bousquet J."/>
            <person name="Jones S.J."/>
            <person name="Bohlmann J."/>
            <person name="Birol I."/>
        </authorList>
    </citation>
    <scope>NUCLEOTIDE SEQUENCE [LARGE SCALE GENOMIC DNA]</scope>
    <source>
        <tissue evidence="1">Flushing bud</tissue>
    </source>
</reference>
<accession>A0A101LY86</accession>
<protein>
    <submittedName>
        <fullName evidence="1">Uncharacterized protein</fullName>
    </submittedName>
</protein>
<evidence type="ECO:0000313" key="1">
    <source>
        <dbReference type="EMBL" id="KUM47413.1"/>
    </source>
</evidence>
<dbReference type="AlphaFoldDB" id="A0A101LY86"/>
<name>A0A101LY86_PICGL</name>
<sequence>MRKQVQLIRRGHLTHRMDERLRSFDYIISHLSNEKRNYIYNDWKILNRTTNLWR</sequence>
<gene>
    <name evidence="1" type="ORF">ABT39_MTgene5598</name>
</gene>
<organism evidence="1">
    <name type="scientific">Picea glauca</name>
    <name type="common">White spruce</name>
    <name type="synonym">Pinus glauca</name>
    <dbReference type="NCBI Taxonomy" id="3330"/>
    <lineage>
        <taxon>Eukaryota</taxon>
        <taxon>Viridiplantae</taxon>
        <taxon>Streptophyta</taxon>
        <taxon>Embryophyta</taxon>
        <taxon>Tracheophyta</taxon>
        <taxon>Spermatophyta</taxon>
        <taxon>Pinopsida</taxon>
        <taxon>Pinidae</taxon>
        <taxon>Conifers I</taxon>
        <taxon>Pinales</taxon>
        <taxon>Pinaceae</taxon>
        <taxon>Picea</taxon>
    </lineage>
</organism>